<dbReference type="EMBL" id="KN847541">
    <property type="protein sequence ID" value="KIW04447.1"/>
    <property type="molecule type" value="Genomic_DNA"/>
</dbReference>
<proteinExistence type="predicted"/>
<organism evidence="10 11">
    <name type="scientific">Verruconis gallopava</name>
    <dbReference type="NCBI Taxonomy" id="253628"/>
    <lineage>
        <taxon>Eukaryota</taxon>
        <taxon>Fungi</taxon>
        <taxon>Dikarya</taxon>
        <taxon>Ascomycota</taxon>
        <taxon>Pezizomycotina</taxon>
        <taxon>Dothideomycetes</taxon>
        <taxon>Pleosporomycetidae</taxon>
        <taxon>Venturiales</taxon>
        <taxon>Sympoventuriaceae</taxon>
        <taxon>Verruconis</taxon>
    </lineage>
</organism>
<evidence type="ECO:0000313" key="10">
    <source>
        <dbReference type="EMBL" id="KIW04447.1"/>
    </source>
</evidence>
<dbReference type="STRING" id="253628.A0A0D1YUW4"/>
<dbReference type="Gene3D" id="2.40.50.100">
    <property type="match status" value="1"/>
</dbReference>
<dbReference type="GO" id="GO:0005524">
    <property type="term" value="F:ATP binding"/>
    <property type="evidence" value="ECO:0007669"/>
    <property type="project" value="UniProtKB-UniRule"/>
</dbReference>
<dbReference type="Gene3D" id="3.30.470.20">
    <property type="entry name" value="ATP-grasp fold, B domain"/>
    <property type="match status" value="1"/>
</dbReference>
<name>A0A0D1YUW4_9PEZI</name>
<evidence type="ECO:0000259" key="7">
    <source>
        <dbReference type="PROSITE" id="PS50968"/>
    </source>
</evidence>
<reference evidence="10 11" key="1">
    <citation type="submission" date="2015-01" db="EMBL/GenBank/DDBJ databases">
        <title>The Genome Sequence of Ochroconis gallopava CBS43764.</title>
        <authorList>
            <consortium name="The Broad Institute Genomics Platform"/>
            <person name="Cuomo C."/>
            <person name="de Hoog S."/>
            <person name="Gorbushina A."/>
            <person name="Stielow B."/>
            <person name="Teixiera M."/>
            <person name="Abouelleil A."/>
            <person name="Chapman S.B."/>
            <person name="Priest M."/>
            <person name="Young S.K."/>
            <person name="Wortman J."/>
            <person name="Nusbaum C."/>
            <person name="Birren B."/>
        </authorList>
    </citation>
    <scope>NUCLEOTIDE SEQUENCE [LARGE SCALE GENOMIC DNA]</scope>
    <source>
        <strain evidence="10 11">CBS 43764</strain>
    </source>
</reference>
<dbReference type="Pfam" id="PF00364">
    <property type="entry name" value="Biotin_lipoyl"/>
    <property type="match status" value="1"/>
</dbReference>
<dbReference type="PROSITE" id="PS50968">
    <property type="entry name" value="BIOTINYL_LIPOYL"/>
    <property type="match status" value="1"/>
</dbReference>
<keyword evidence="3 6" id="KW-0547">Nucleotide-binding</keyword>
<feature type="domain" description="ATP-grasp" evidence="8">
    <location>
        <begin position="122"/>
        <end position="317"/>
    </location>
</feature>
<gene>
    <name evidence="10" type="ORF">PV09_04713</name>
</gene>
<dbReference type="SUPFAM" id="SSF52440">
    <property type="entry name" value="PreATP-grasp domain"/>
    <property type="match status" value="1"/>
</dbReference>
<dbReference type="PANTHER" id="PTHR45007:SF1">
    <property type="entry name" value="CARBOXYLASE, PUTATIVE (AFU_ORTHOLOGUE AFUA_5G07570)-RELATED"/>
    <property type="match status" value="1"/>
</dbReference>
<dbReference type="HOGENOM" id="CLU_000395_3_2_1"/>
<sequence>MERPEARQIKRLLVANRGEIATRIISSARELDIDTIAVYTNDDTSHTLGANKSIKLSSPASYLNIDELISVVRQHGIDAVHPGYGFLSESAEFARKMWDAGVAVVGPGWGILERTGDKLKARLLAEECGVPVLPALRKPTSDVSQLRQFAADVGYPIMIKAVDGGGGRGIRLVRSEDQLESHARVAIGESPSKTVFAEKAAVEGYLHIEIQILGDGSGDVRHLWERQCSIQRRYQKVVEIAPSLTAKRTFIAKIIDSAVRMAKRVKYYSLGTFEFLANPETEEFYFLEINPRLQVEHTITESICSTDIVRLQLLISQGSPLKKVFPRHLPNSPVEPPALCSCQLRITAENARSDYSLSIGKISSFHFPTGNGIRVDTNLVNGDQAVVGSDFDSLLAKLIITASSWELVVRKAQRALQDTKITGIKTNLDILRGIVAHPDFARKDCDTRWLETNHKALLDAGEALTKAIPNSLLSETWSMESFSPAAAAGSMLFRKGDAWTITLSDARNKASTPINHHVQLSKVLRNEFPSELAAEVLYTTPSSRDPVPYTINLRSTSSSAASATAQHRKGNSANPNHIVIPFAGTLIEVMVDVGDLVREGDVICVVRQMKMELEVRSHRSGKVVWLLEAEDGEDVAEGTLAAELEDGQRGKVEEQSKL</sequence>
<dbReference type="PROSITE" id="PS00867">
    <property type="entry name" value="CPSASE_2"/>
    <property type="match status" value="1"/>
</dbReference>
<accession>A0A0D1YUW4</accession>
<dbReference type="Proteomes" id="UP000053259">
    <property type="component" value="Unassembled WGS sequence"/>
</dbReference>
<dbReference type="GeneID" id="27312686"/>
<keyword evidence="4 6" id="KW-0067">ATP-binding</keyword>
<dbReference type="InterPro" id="IPR016185">
    <property type="entry name" value="PreATP-grasp_dom_sf"/>
</dbReference>
<dbReference type="InParanoid" id="A0A0D1YUW4"/>
<evidence type="ECO:0000259" key="9">
    <source>
        <dbReference type="PROSITE" id="PS50979"/>
    </source>
</evidence>
<keyword evidence="5" id="KW-0092">Biotin</keyword>
<dbReference type="InterPro" id="IPR011764">
    <property type="entry name" value="Biotin_carboxylation_dom"/>
</dbReference>
<dbReference type="InterPro" id="IPR005479">
    <property type="entry name" value="CPAse_ATP-bd"/>
</dbReference>
<dbReference type="SMART" id="SM00878">
    <property type="entry name" value="Biotin_carb_C"/>
    <property type="match status" value="1"/>
</dbReference>
<dbReference type="Pfam" id="PF02786">
    <property type="entry name" value="CPSase_L_D2"/>
    <property type="match status" value="1"/>
</dbReference>
<dbReference type="SUPFAM" id="SSF51230">
    <property type="entry name" value="Single hybrid motif"/>
    <property type="match status" value="1"/>
</dbReference>
<dbReference type="InterPro" id="IPR005481">
    <property type="entry name" value="BC-like_N"/>
</dbReference>
<evidence type="ECO:0000256" key="5">
    <source>
        <dbReference type="ARBA" id="ARBA00023267"/>
    </source>
</evidence>
<keyword evidence="11" id="KW-1185">Reference proteome</keyword>
<dbReference type="PROSITE" id="PS50979">
    <property type="entry name" value="BC"/>
    <property type="match status" value="1"/>
</dbReference>
<evidence type="ECO:0000313" key="11">
    <source>
        <dbReference type="Proteomes" id="UP000053259"/>
    </source>
</evidence>
<evidence type="ECO:0000256" key="2">
    <source>
        <dbReference type="ARBA" id="ARBA00022598"/>
    </source>
</evidence>
<dbReference type="RefSeq" id="XP_016214316.1">
    <property type="nucleotide sequence ID" value="XM_016358114.1"/>
</dbReference>
<dbReference type="SUPFAM" id="SSF56059">
    <property type="entry name" value="Glutathione synthetase ATP-binding domain-like"/>
    <property type="match status" value="1"/>
</dbReference>
<evidence type="ECO:0000256" key="4">
    <source>
        <dbReference type="ARBA" id="ARBA00022840"/>
    </source>
</evidence>
<dbReference type="VEuPathDB" id="FungiDB:PV09_04713"/>
<dbReference type="Pfam" id="PF00289">
    <property type="entry name" value="Biotin_carb_N"/>
    <property type="match status" value="1"/>
</dbReference>
<dbReference type="InterPro" id="IPR005482">
    <property type="entry name" value="Biotin_COase_C"/>
</dbReference>
<dbReference type="PANTHER" id="PTHR45007">
    <property type="entry name" value="CARBOXYLASE, PUTATIVE (AFU_ORTHOLOGUE AFUA_5G07570)-RELATED"/>
    <property type="match status" value="1"/>
</dbReference>
<comment type="cofactor">
    <cofactor evidence="1">
        <name>biotin</name>
        <dbReference type="ChEBI" id="CHEBI:57586"/>
    </cofactor>
</comment>
<dbReference type="GO" id="GO:0016874">
    <property type="term" value="F:ligase activity"/>
    <property type="evidence" value="ECO:0007669"/>
    <property type="project" value="UniProtKB-KW"/>
</dbReference>
<dbReference type="PROSITE" id="PS50975">
    <property type="entry name" value="ATP_GRASP"/>
    <property type="match status" value="1"/>
</dbReference>
<keyword evidence="2" id="KW-0436">Ligase</keyword>
<dbReference type="InterPro" id="IPR011054">
    <property type="entry name" value="Rudment_hybrid_motif"/>
</dbReference>
<dbReference type="GO" id="GO:0046872">
    <property type="term" value="F:metal ion binding"/>
    <property type="evidence" value="ECO:0007669"/>
    <property type="project" value="InterPro"/>
</dbReference>
<evidence type="ECO:0000256" key="6">
    <source>
        <dbReference type="PROSITE-ProRule" id="PRU00409"/>
    </source>
</evidence>
<dbReference type="InterPro" id="IPR000089">
    <property type="entry name" value="Biotin_lipoyl"/>
</dbReference>
<dbReference type="Pfam" id="PF02785">
    <property type="entry name" value="Biotin_carb_C"/>
    <property type="match status" value="1"/>
</dbReference>
<feature type="domain" description="Biotin carboxylation" evidence="9">
    <location>
        <begin position="8"/>
        <end position="455"/>
    </location>
</feature>
<evidence type="ECO:0000256" key="1">
    <source>
        <dbReference type="ARBA" id="ARBA00001953"/>
    </source>
</evidence>
<dbReference type="OrthoDB" id="196847at2759"/>
<dbReference type="SUPFAM" id="SSF51246">
    <property type="entry name" value="Rudiment single hybrid motif"/>
    <property type="match status" value="1"/>
</dbReference>
<evidence type="ECO:0000259" key="8">
    <source>
        <dbReference type="PROSITE" id="PS50975"/>
    </source>
</evidence>
<protein>
    <submittedName>
        <fullName evidence="10">Uncharacterized protein</fullName>
    </submittedName>
</protein>
<dbReference type="CDD" id="cd06850">
    <property type="entry name" value="biotinyl_domain"/>
    <property type="match status" value="1"/>
</dbReference>
<dbReference type="InterPro" id="IPR011053">
    <property type="entry name" value="Single_hybrid_motif"/>
</dbReference>
<dbReference type="AlphaFoldDB" id="A0A0D1YUW4"/>
<dbReference type="InterPro" id="IPR011761">
    <property type="entry name" value="ATP-grasp"/>
</dbReference>
<dbReference type="FunFam" id="3.30.1490.20:FF:000003">
    <property type="entry name" value="acetyl-CoA carboxylase isoform X1"/>
    <property type="match status" value="1"/>
</dbReference>
<feature type="domain" description="Lipoyl-binding" evidence="7">
    <location>
        <begin position="569"/>
        <end position="645"/>
    </location>
</feature>
<evidence type="ECO:0000256" key="3">
    <source>
        <dbReference type="ARBA" id="ARBA00022741"/>
    </source>
</evidence>